<evidence type="ECO:0000313" key="5">
    <source>
        <dbReference type="Proteomes" id="UP000500826"/>
    </source>
</evidence>
<evidence type="ECO:0000259" key="3">
    <source>
        <dbReference type="PROSITE" id="PS50887"/>
    </source>
</evidence>
<dbReference type="PROSITE" id="PS50887">
    <property type="entry name" value="GGDEF"/>
    <property type="match status" value="1"/>
</dbReference>
<gene>
    <name evidence="4" type="ORF">HK414_24465</name>
</gene>
<dbReference type="InterPro" id="IPR035919">
    <property type="entry name" value="EAL_sf"/>
</dbReference>
<dbReference type="Proteomes" id="UP000500826">
    <property type="component" value="Chromosome"/>
</dbReference>
<dbReference type="InterPro" id="IPR029016">
    <property type="entry name" value="GAF-like_dom_sf"/>
</dbReference>
<feature type="compositionally biased region" description="Low complexity" evidence="1">
    <location>
        <begin position="593"/>
        <end position="606"/>
    </location>
</feature>
<dbReference type="PANTHER" id="PTHR33121">
    <property type="entry name" value="CYCLIC DI-GMP PHOSPHODIESTERASE PDEF"/>
    <property type="match status" value="1"/>
</dbReference>
<dbReference type="InterPro" id="IPR043128">
    <property type="entry name" value="Rev_trsase/Diguanyl_cyclase"/>
</dbReference>
<feature type="domain" description="GGDEF" evidence="3">
    <location>
        <begin position="165"/>
        <end position="297"/>
    </location>
</feature>
<dbReference type="Gene3D" id="3.20.20.450">
    <property type="entry name" value="EAL domain"/>
    <property type="match status" value="1"/>
</dbReference>
<proteinExistence type="predicted"/>
<dbReference type="InterPro" id="IPR029787">
    <property type="entry name" value="Nucleotide_cyclase"/>
</dbReference>
<evidence type="ECO:0000313" key="4">
    <source>
        <dbReference type="EMBL" id="QJW85383.1"/>
    </source>
</evidence>
<protein>
    <submittedName>
        <fullName evidence="4">Sensor domain-containing phosphodiesterase</fullName>
    </submittedName>
</protein>
<dbReference type="PANTHER" id="PTHR33121:SF79">
    <property type="entry name" value="CYCLIC DI-GMP PHOSPHODIESTERASE PDED-RELATED"/>
    <property type="match status" value="1"/>
</dbReference>
<dbReference type="InterPro" id="IPR001633">
    <property type="entry name" value="EAL_dom"/>
</dbReference>
<dbReference type="SUPFAM" id="SSF55073">
    <property type="entry name" value="Nucleotide cyclase"/>
    <property type="match status" value="1"/>
</dbReference>
<dbReference type="SMART" id="SM00267">
    <property type="entry name" value="GGDEF"/>
    <property type="match status" value="1"/>
</dbReference>
<dbReference type="Pfam" id="PF00563">
    <property type="entry name" value="EAL"/>
    <property type="match status" value="1"/>
</dbReference>
<feature type="compositionally biased region" description="Low complexity" evidence="1">
    <location>
        <begin position="568"/>
        <end position="586"/>
    </location>
</feature>
<dbReference type="PROSITE" id="PS50883">
    <property type="entry name" value="EAL"/>
    <property type="match status" value="1"/>
</dbReference>
<dbReference type="SMART" id="SM00052">
    <property type="entry name" value="EAL"/>
    <property type="match status" value="1"/>
</dbReference>
<dbReference type="EMBL" id="CP053418">
    <property type="protein sequence ID" value="QJW85383.1"/>
    <property type="molecule type" value="Genomic_DNA"/>
</dbReference>
<dbReference type="SUPFAM" id="SSF141868">
    <property type="entry name" value="EAL domain-like"/>
    <property type="match status" value="1"/>
</dbReference>
<dbReference type="InterPro" id="IPR000160">
    <property type="entry name" value="GGDEF_dom"/>
</dbReference>
<organism evidence="4 5">
    <name type="scientific">Ramlibacter terrae</name>
    <dbReference type="NCBI Taxonomy" id="2732511"/>
    <lineage>
        <taxon>Bacteria</taxon>
        <taxon>Pseudomonadati</taxon>
        <taxon>Pseudomonadota</taxon>
        <taxon>Betaproteobacteria</taxon>
        <taxon>Burkholderiales</taxon>
        <taxon>Comamonadaceae</taxon>
        <taxon>Ramlibacter</taxon>
    </lineage>
</organism>
<keyword evidence="5" id="KW-1185">Reference proteome</keyword>
<feature type="domain" description="EAL" evidence="2">
    <location>
        <begin position="306"/>
        <end position="560"/>
    </location>
</feature>
<feature type="region of interest" description="Disordered" evidence="1">
    <location>
        <begin position="622"/>
        <end position="674"/>
    </location>
</feature>
<name>A0ABX6P5M4_9BURK</name>
<dbReference type="InterPro" id="IPR050706">
    <property type="entry name" value="Cyclic-di-GMP_PDE-like"/>
</dbReference>
<feature type="compositionally biased region" description="Low complexity" evidence="1">
    <location>
        <begin position="625"/>
        <end position="638"/>
    </location>
</feature>
<dbReference type="Gene3D" id="3.30.450.40">
    <property type="match status" value="1"/>
</dbReference>
<evidence type="ECO:0000259" key="2">
    <source>
        <dbReference type="PROSITE" id="PS50883"/>
    </source>
</evidence>
<accession>A0ABX6P5M4</accession>
<dbReference type="Gene3D" id="3.30.70.270">
    <property type="match status" value="1"/>
</dbReference>
<evidence type="ECO:0000256" key="1">
    <source>
        <dbReference type="SAM" id="MobiDB-lite"/>
    </source>
</evidence>
<dbReference type="SUPFAM" id="SSF55781">
    <property type="entry name" value="GAF domain-like"/>
    <property type="match status" value="1"/>
</dbReference>
<reference evidence="4 5" key="1">
    <citation type="submission" date="2020-05" db="EMBL/GenBank/DDBJ databases">
        <title>Ramlibacter rhizophilus sp. nov., isolated from rhizosphere soil of national flower Mugunghwa from South Korea.</title>
        <authorList>
            <person name="Zheng-Fei Y."/>
            <person name="Huan T."/>
        </authorList>
    </citation>
    <scope>NUCLEOTIDE SEQUENCE [LARGE SCALE GENOMIC DNA]</scope>
    <source>
        <strain evidence="4 5">H242</strain>
    </source>
</reference>
<feature type="region of interest" description="Disordered" evidence="1">
    <location>
        <begin position="568"/>
        <end position="610"/>
    </location>
</feature>
<dbReference type="Pfam" id="PF00990">
    <property type="entry name" value="GGDEF"/>
    <property type="match status" value="1"/>
</dbReference>
<dbReference type="CDD" id="cd01948">
    <property type="entry name" value="EAL"/>
    <property type="match status" value="1"/>
</dbReference>
<sequence length="674" mass="72766">MQLAAMICGTPLGAISFVDAHRQWFKARVGVEVAETPRAASFCAYAIGDPQTVMEVADTAADARFRTNGFRAGAQPVRFYAGVPLQTRTGSAVGALCVMDTVPRVLTAPQRDALQKLADTVSAQLASRREVRTLRLATQLDRRTGLPTWFQFESQFDHIVAADEFTGLLVLVRLKTPGPITWAHGFRTADEMLVQTARRLREFVGDNGLVGRIKRELFIVYMPGHDAATFAAETAPALAATLLGPYEVDGLSLLCRVQMGIAVSPRDGDNLDEIVTAADTALRVAMEQDEPLMFFDRDVDNMLSRHYRLEPELRSALGRDEFVNYYQPKVDLVTGEIVGVEALIRWRHPERGLIPPLEFIPALELTGLIALTGAQVIRRALADWQARKAAGLAAPRIAVNVTAGELRDERFVHELKAALQEAGGAPGALLIEVTEGILIRNMERTIDILAQVRALGIPVALDDFGTGYSSLAYLVSLPIDELKVDRSFIQQITTYPAHLGVVDTCITLAHRLNLTVVAEGVETKEQADLLRSPGCDHAQGFLYSRPMAADEFARTLAEGRAWRAASAAARRSAAAPRASPATTPPSRGRRRGPASASAAAPRRAAAWKARSGPCCHRRATRCGRSRAGATTPGRTARAPPRKLSASTAAGFGGGCHRATPPAARMRARMGASPG</sequence>